<dbReference type="InterPro" id="IPR028098">
    <property type="entry name" value="Glyco_trans_4-like_N"/>
</dbReference>
<reference evidence="3 4" key="1">
    <citation type="submission" date="2019-01" db="EMBL/GenBank/DDBJ databases">
        <title>Sphingorhabdus lacus sp.nov., isolated from an oligotrophic freshwater lake.</title>
        <authorList>
            <person name="Park M."/>
        </authorList>
    </citation>
    <scope>NUCLEOTIDE SEQUENCE [LARGE SCALE GENOMIC DNA]</scope>
    <source>
        <strain evidence="3 4">IMCC26285</strain>
    </source>
</reference>
<dbReference type="Gene3D" id="3.40.50.2000">
    <property type="entry name" value="Glycogen Phosphorylase B"/>
    <property type="match status" value="2"/>
</dbReference>
<dbReference type="RefSeq" id="WP_160352432.1">
    <property type="nucleotide sequence ID" value="NZ_SDWJ01000001.1"/>
</dbReference>
<proteinExistence type="predicted"/>
<name>A0A6I4LSP2_9SPHN</name>
<dbReference type="SUPFAM" id="SSF53756">
    <property type="entry name" value="UDP-Glycosyltransferase/glycogen phosphorylase"/>
    <property type="match status" value="1"/>
</dbReference>
<comment type="caution">
    <text evidence="3">The sequence shown here is derived from an EMBL/GenBank/DDBJ whole genome shotgun (WGS) entry which is preliminary data.</text>
</comment>
<keyword evidence="4" id="KW-1185">Reference proteome</keyword>
<evidence type="ECO:0000259" key="1">
    <source>
        <dbReference type="Pfam" id="PF00534"/>
    </source>
</evidence>
<protein>
    <submittedName>
        <fullName evidence="3">Glycosyltransferase family 4 protein</fullName>
    </submittedName>
</protein>
<dbReference type="Pfam" id="PF13439">
    <property type="entry name" value="Glyco_transf_4"/>
    <property type="match status" value="1"/>
</dbReference>
<dbReference type="Pfam" id="PF00534">
    <property type="entry name" value="Glycos_transf_1"/>
    <property type="match status" value="1"/>
</dbReference>
<dbReference type="PANTHER" id="PTHR12526">
    <property type="entry name" value="GLYCOSYLTRANSFERASE"/>
    <property type="match status" value="1"/>
</dbReference>
<dbReference type="PANTHER" id="PTHR12526:SF635">
    <property type="entry name" value="GLYCOSYL TRANSFERASE GROUP 1"/>
    <property type="match status" value="1"/>
</dbReference>
<feature type="domain" description="Glycosyltransferase subfamily 4-like N-terminal" evidence="2">
    <location>
        <begin position="79"/>
        <end position="200"/>
    </location>
</feature>
<keyword evidence="3" id="KW-0808">Transferase</keyword>
<dbReference type="InterPro" id="IPR001296">
    <property type="entry name" value="Glyco_trans_1"/>
</dbReference>
<evidence type="ECO:0000313" key="3">
    <source>
        <dbReference type="EMBL" id="MVZ96447.1"/>
    </source>
</evidence>
<dbReference type="OrthoDB" id="258796at2"/>
<dbReference type="GO" id="GO:0016757">
    <property type="term" value="F:glycosyltransferase activity"/>
    <property type="evidence" value="ECO:0007669"/>
    <property type="project" value="InterPro"/>
</dbReference>
<dbReference type="AlphaFoldDB" id="A0A6I4LSP2"/>
<organism evidence="3 4">
    <name type="scientific">Sphingorhabdus profundilacus</name>
    <dbReference type="NCBI Taxonomy" id="2509718"/>
    <lineage>
        <taxon>Bacteria</taxon>
        <taxon>Pseudomonadati</taxon>
        <taxon>Pseudomonadota</taxon>
        <taxon>Alphaproteobacteria</taxon>
        <taxon>Sphingomonadales</taxon>
        <taxon>Sphingomonadaceae</taxon>
        <taxon>Sphingorhabdus</taxon>
    </lineage>
</organism>
<feature type="domain" description="Glycosyl transferase family 1" evidence="1">
    <location>
        <begin position="209"/>
        <end position="364"/>
    </location>
</feature>
<gene>
    <name evidence="3" type="ORF">EUU23_01860</name>
</gene>
<accession>A0A6I4LSP2</accession>
<dbReference type="EMBL" id="SDWJ01000001">
    <property type="protein sequence ID" value="MVZ96447.1"/>
    <property type="molecule type" value="Genomic_DNA"/>
</dbReference>
<evidence type="ECO:0000313" key="4">
    <source>
        <dbReference type="Proteomes" id="UP000471147"/>
    </source>
</evidence>
<dbReference type="Proteomes" id="UP000471147">
    <property type="component" value="Unassembled WGS sequence"/>
</dbReference>
<evidence type="ECO:0000259" key="2">
    <source>
        <dbReference type="Pfam" id="PF13439"/>
    </source>
</evidence>
<sequence>MRILTLSTLFPASIRPNFGIFVERQTAALTAIGDVAVTVINPVGVAPWPLSQMGEQAKLRQLPRFEQWGELDVYRPHFTAIPKIGGRVNPAMIVSAILPLARKLHSDVKFDLIDAEFFYPDGPAAMRLSQALGIPFTIKARGGDIHHWGAQPGCTAQIVSAADGAAGLLAVSAALKADMVAMGMDAGKIRVHYTGLDQSRFLPRDRAVEKAKLDINGPLILCVGALIPRKGQDLLIAALPLLPDAKLLLAGAGESERDFRALALELGVADRVAFLGNVPHDDLPALFAAADIMALVSASEGLANAWVEALACGTPIIASDVGGIRELVKTPAAGRIVDRTPQAVADAARDILANPPARDAVAANVSAFSWDENARQLAAFFRDVVR</sequence>